<sequence length="79" mass="8503">MEEFYLPVVFGLIAESTSVQERGMAMGLKGTLRTSGSAIGVLTLMNLADIFSIRSSLAGFGGFVVIFSGIILIMWKRQA</sequence>
<gene>
    <name evidence="2" type="ORF">AKJ46_00210</name>
</gene>
<evidence type="ECO:0000256" key="1">
    <source>
        <dbReference type="SAM" id="Phobius"/>
    </source>
</evidence>
<keyword evidence="1" id="KW-1133">Transmembrane helix</keyword>
<comment type="caution">
    <text evidence="2">The sequence shown here is derived from an EMBL/GenBank/DDBJ whole genome shotgun (WGS) entry which is preliminary data.</text>
</comment>
<dbReference type="SUPFAM" id="SSF103473">
    <property type="entry name" value="MFS general substrate transporter"/>
    <property type="match status" value="1"/>
</dbReference>
<evidence type="ECO:0008006" key="4">
    <source>
        <dbReference type="Google" id="ProtNLM"/>
    </source>
</evidence>
<dbReference type="EMBL" id="LHYN01000002">
    <property type="protein sequence ID" value="KXB09501.1"/>
    <property type="molecule type" value="Genomic_DNA"/>
</dbReference>
<keyword evidence="1" id="KW-0472">Membrane</keyword>
<organism evidence="2 3">
    <name type="scientific">candidate division MSBL1 archaeon SCGC-AAA833K04</name>
    <dbReference type="NCBI Taxonomy" id="1698258"/>
    <lineage>
        <taxon>Archaea</taxon>
        <taxon>Methanobacteriati</taxon>
        <taxon>Methanobacteriota</taxon>
        <taxon>candidate division MSBL1</taxon>
    </lineage>
</organism>
<dbReference type="Proteomes" id="UP000070038">
    <property type="component" value="Unassembled WGS sequence"/>
</dbReference>
<keyword evidence="3" id="KW-1185">Reference proteome</keyword>
<evidence type="ECO:0000313" key="3">
    <source>
        <dbReference type="Proteomes" id="UP000070038"/>
    </source>
</evidence>
<name>A0A133VSW0_9EURY</name>
<accession>A0A133VSW0</accession>
<reference evidence="2 3" key="1">
    <citation type="journal article" date="2016" name="Sci. Rep.">
        <title>Metabolic traits of an uncultured archaeal lineage -MSBL1- from brine pools of the Red Sea.</title>
        <authorList>
            <person name="Mwirichia R."/>
            <person name="Alam I."/>
            <person name="Rashid M."/>
            <person name="Vinu M."/>
            <person name="Ba-Alawi W."/>
            <person name="Anthony Kamau A."/>
            <person name="Kamanda Ngugi D."/>
            <person name="Goker M."/>
            <person name="Klenk H.P."/>
            <person name="Bajic V."/>
            <person name="Stingl U."/>
        </authorList>
    </citation>
    <scope>NUCLEOTIDE SEQUENCE [LARGE SCALE GENOMIC DNA]</scope>
    <source>
        <strain evidence="2">SCGC-AAA833K04</strain>
    </source>
</reference>
<proteinExistence type="predicted"/>
<dbReference type="Gene3D" id="1.20.1250.20">
    <property type="entry name" value="MFS general substrate transporter like domains"/>
    <property type="match status" value="1"/>
</dbReference>
<protein>
    <recommendedName>
        <fullName evidence="4">Major facilitator superfamily (MFS) profile domain-containing protein</fullName>
    </recommendedName>
</protein>
<feature type="transmembrane region" description="Helical" evidence="1">
    <location>
        <begin position="57"/>
        <end position="75"/>
    </location>
</feature>
<keyword evidence="1" id="KW-0812">Transmembrane</keyword>
<dbReference type="AlphaFoldDB" id="A0A133VSW0"/>
<evidence type="ECO:0000313" key="2">
    <source>
        <dbReference type="EMBL" id="KXB09501.1"/>
    </source>
</evidence>
<dbReference type="InterPro" id="IPR036259">
    <property type="entry name" value="MFS_trans_sf"/>
</dbReference>